<dbReference type="Proteomes" id="UP001558535">
    <property type="component" value="Unassembled WGS sequence"/>
</dbReference>
<evidence type="ECO:0000313" key="1">
    <source>
        <dbReference type="EMBL" id="MEX3749718.1"/>
    </source>
</evidence>
<protein>
    <submittedName>
        <fullName evidence="1">Uncharacterized protein</fullName>
    </submittedName>
</protein>
<organism evidence="1 2">
    <name type="scientific">Paraburkholderia phenoliruptrix</name>
    <dbReference type="NCBI Taxonomy" id="252970"/>
    <lineage>
        <taxon>Bacteria</taxon>
        <taxon>Pseudomonadati</taxon>
        <taxon>Pseudomonadota</taxon>
        <taxon>Betaproteobacteria</taxon>
        <taxon>Burkholderiales</taxon>
        <taxon>Burkholderiaceae</taxon>
        <taxon>Paraburkholderia</taxon>
    </lineage>
</organism>
<keyword evidence="2" id="KW-1185">Reference proteome</keyword>
<sequence>MPADNLDAYLDKIINGTKQDLDSFLTFFLSECPSNMIPSKEEVRRWAEALDRRGPKFASDAKACREWCG</sequence>
<proteinExistence type="predicted"/>
<name>A0ABV3W934_9BURK</name>
<accession>A0ABV3W934</accession>
<gene>
    <name evidence="1" type="ORF">AB3X84_06860</name>
</gene>
<comment type="caution">
    <text evidence="1">The sequence shown here is derived from an EMBL/GenBank/DDBJ whole genome shotgun (WGS) entry which is preliminary data.</text>
</comment>
<dbReference type="RefSeq" id="WP_368608337.1">
    <property type="nucleotide sequence ID" value="NZ_JBFPKB010000004.1"/>
</dbReference>
<evidence type="ECO:0000313" key="2">
    <source>
        <dbReference type="Proteomes" id="UP001558535"/>
    </source>
</evidence>
<dbReference type="EMBL" id="JBFPKE010000002">
    <property type="protein sequence ID" value="MEX3749718.1"/>
    <property type="molecule type" value="Genomic_DNA"/>
</dbReference>
<reference evidence="1 2" key="1">
    <citation type="submission" date="2024-07" db="EMBL/GenBank/DDBJ databases">
        <title>A survey of Mimosa microsymbionts across Brazilian biomes reveals a high diversity of Paraburkholderia nodulating endemic species, but also that Cupriavidus is common as a symbiont of widespread species.</title>
        <authorList>
            <person name="Rouws L."/>
            <person name="Barauna A."/>
            <person name="Beukes C."/>
            <person name="Rouws J.R.C."/>
            <person name="De Faria S.M."/>
            <person name="Gross E."/>
            <person name="Bueno Dos Reis Junior F."/>
            <person name="Simon M.F."/>
            <person name="Maluk M."/>
            <person name="Odee D.W."/>
            <person name="Kenicer G."/>
            <person name="Young J.P.W."/>
            <person name="Reis V.M."/>
            <person name="Zilli J."/>
            <person name="James E.K."/>
        </authorList>
    </citation>
    <scope>NUCLEOTIDE SEQUENCE [LARGE SCALE GENOMIC DNA]</scope>
    <source>
        <strain evidence="1 2">BR14375</strain>
    </source>
</reference>